<dbReference type="GO" id="GO:0016776">
    <property type="term" value="F:phosphotransferase activity, phosphate group as acceptor"/>
    <property type="evidence" value="ECO:0007669"/>
    <property type="project" value="TreeGrafter"/>
</dbReference>
<feature type="transmembrane region" description="Helical" evidence="1">
    <location>
        <begin position="67"/>
        <end position="86"/>
    </location>
</feature>
<dbReference type="AlphaFoldDB" id="A0A0W7Z545"/>
<dbReference type="EMBL" id="LPXH01000015">
    <property type="protein sequence ID" value="KUF42336.1"/>
    <property type="molecule type" value="Genomic_DNA"/>
</dbReference>
<gene>
    <name evidence="3" type="ORF">AS359_02430</name>
</gene>
<feature type="transmembrane region" description="Helical" evidence="1">
    <location>
        <begin position="115"/>
        <end position="133"/>
    </location>
</feature>
<dbReference type="GO" id="GO:0009244">
    <property type="term" value="P:lipopolysaccharide core region biosynthetic process"/>
    <property type="evidence" value="ECO:0007669"/>
    <property type="project" value="TreeGrafter"/>
</dbReference>
<protein>
    <recommendedName>
        <fullName evidence="2">Sulfatase N-terminal domain-containing protein</fullName>
    </recommendedName>
</protein>
<keyword evidence="1" id="KW-0472">Membrane</keyword>
<proteinExistence type="predicted"/>
<evidence type="ECO:0000313" key="3">
    <source>
        <dbReference type="EMBL" id="KUF42336.1"/>
    </source>
</evidence>
<dbReference type="InterPro" id="IPR000917">
    <property type="entry name" value="Sulfatase_N"/>
</dbReference>
<dbReference type="Proteomes" id="UP000053300">
    <property type="component" value="Unassembled WGS sequence"/>
</dbReference>
<accession>A0A0W7Z545</accession>
<dbReference type="RefSeq" id="WP_058879556.1">
    <property type="nucleotide sequence ID" value="NZ_LPXH01000015.1"/>
</dbReference>
<name>A0A0W7Z545_9BURK</name>
<keyword evidence="4" id="KW-1185">Reference proteome</keyword>
<dbReference type="PANTHER" id="PTHR30443:SF0">
    <property type="entry name" value="PHOSPHOETHANOLAMINE TRANSFERASE EPTA"/>
    <property type="match status" value="1"/>
</dbReference>
<evidence type="ECO:0000256" key="1">
    <source>
        <dbReference type="SAM" id="Phobius"/>
    </source>
</evidence>
<dbReference type="InterPro" id="IPR017850">
    <property type="entry name" value="Alkaline_phosphatase_core_sf"/>
</dbReference>
<evidence type="ECO:0000259" key="2">
    <source>
        <dbReference type="Pfam" id="PF00884"/>
    </source>
</evidence>
<dbReference type="Gene3D" id="3.40.720.10">
    <property type="entry name" value="Alkaline Phosphatase, subunit A"/>
    <property type="match status" value="1"/>
</dbReference>
<reference evidence="3 4" key="1">
    <citation type="submission" date="2015-12" db="EMBL/GenBank/DDBJ databases">
        <title>Complete genome sequence of a multi-drug resistant strain Acidovorax sp. 12322-1.</title>
        <authorList>
            <person name="Ming D."/>
            <person name="Wang M."/>
            <person name="Hu S."/>
            <person name="Zhou Y."/>
            <person name="Jiang T."/>
        </authorList>
    </citation>
    <scope>NUCLEOTIDE SEQUENCE [LARGE SCALE GENOMIC DNA]</scope>
    <source>
        <strain evidence="3 4">12322-1</strain>
    </source>
</reference>
<dbReference type="Pfam" id="PF00884">
    <property type="entry name" value="Sulfatase"/>
    <property type="match status" value="1"/>
</dbReference>
<organism evidence="3 4">
    <name type="scientific">Comamonas kerstersii</name>
    <dbReference type="NCBI Taxonomy" id="225992"/>
    <lineage>
        <taxon>Bacteria</taxon>
        <taxon>Pseudomonadati</taxon>
        <taxon>Pseudomonadota</taxon>
        <taxon>Betaproteobacteria</taxon>
        <taxon>Burkholderiales</taxon>
        <taxon>Comamonadaceae</taxon>
        <taxon>Comamonas</taxon>
    </lineage>
</organism>
<comment type="caution">
    <text evidence="3">The sequence shown here is derived from an EMBL/GenBank/DDBJ whole genome shotgun (WGS) entry which is preliminary data.</text>
</comment>
<dbReference type="STRING" id="225992.B5M06_04040"/>
<keyword evidence="1" id="KW-0812">Transmembrane</keyword>
<feature type="transmembrane region" description="Helical" evidence="1">
    <location>
        <begin position="145"/>
        <end position="164"/>
    </location>
</feature>
<dbReference type="PANTHER" id="PTHR30443">
    <property type="entry name" value="INNER MEMBRANE PROTEIN"/>
    <property type="match status" value="1"/>
</dbReference>
<dbReference type="InterPro" id="IPR040423">
    <property type="entry name" value="PEA_transferase"/>
</dbReference>
<dbReference type="GO" id="GO:0005886">
    <property type="term" value="C:plasma membrane"/>
    <property type="evidence" value="ECO:0007669"/>
    <property type="project" value="UniProtKB-SubCell"/>
</dbReference>
<feature type="domain" description="Sulfatase N-terminal" evidence="2">
    <location>
        <begin position="216"/>
        <end position="446"/>
    </location>
</feature>
<dbReference type="SUPFAM" id="SSF53649">
    <property type="entry name" value="Alkaline phosphatase-like"/>
    <property type="match status" value="1"/>
</dbReference>
<keyword evidence="1" id="KW-1133">Transmembrane helix</keyword>
<sequence>MNVLLQERAKAPPPTTEKLKTALAWCWLFMPLLWMWPNTRSASEVVVSALLLMCALLSRITTRLVTVLLLVVGLCFLGYFFAVHSLPDEFFWQSILGSNAGEAVEYVQSYRATDAALLLAWALPALLAIRHLWRLPRPLQSKKIRVLAWVTLGIWAIWICVSFFKGYDVYKFFSRAGRIYPFMMVESWERYEKNAQLATLTTPATPPEAPPMVDMLVVVIGESASAHRWSLLGYEGNPTNAALAPWQSALVTFPLTTNGNNTGKTLPVIVAGRSLHPLPEQGVASYIDLAKAAGFQTKVFANQQAPGFANVALRLRSDLYRHLQDGKFDGALTPWLQESLQQYASNAQPQIVTLHTYGSHPRVARRYPESAALWSDPYDNSMHYTSQLLAEWIQALDQLQDRRVALLYVSDHGQDFPVCGGSYVHGITRSTYEVPFLLWANQTMRQQYPAWWQQWQQLGQHALDAQGVPRFNTLLPAQLMAQLTGHPYTLPSSQGLSTNGAYPPAETSALCSNWFPHVQQLHPAAVQ</sequence>
<evidence type="ECO:0000313" key="4">
    <source>
        <dbReference type="Proteomes" id="UP000053300"/>
    </source>
</evidence>